<dbReference type="RefSeq" id="WP_120021443.1">
    <property type="nucleotide sequence ID" value="NZ_QZFV01000010.1"/>
</dbReference>
<feature type="compositionally biased region" description="Basic and acidic residues" evidence="1">
    <location>
        <begin position="337"/>
        <end position="346"/>
    </location>
</feature>
<gene>
    <name evidence="3" type="ORF">D5S19_01060</name>
</gene>
<dbReference type="AlphaFoldDB" id="A0A419IBK1"/>
<feature type="region of interest" description="Disordered" evidence="1">
    <location>
        <begin position="224"/>
        <end position="290"/>
    </location>
</feature>
<evidence type="ECO:0008006" key="5">
    <source>
        <dbReference type="Google" id="ProtNLM"/>
    </source>
</evidence>
<keyword evidence="4" id="KW-1185">Reference proteome</keyword>
<feature type="transmembrane region" description="Helical" evidence="2">
    <location>
        <begin position="144"/>
        <end position="163"/>
    </location>
</feature>
<sequence length="346" mass="37109">MSIDGVSTRREEARADRAAQAEQRRADDAARRAEEREDRRLAFDQEQAAAREKQQKRDKRRDERKKSRARLAKAAVARAREHALDLLFVPVILVPAILAWSAMAAYGRQVFGPVGMLLPLFSEAAMWAFAFAVTLGAGRGEPTGALKVGVWVFAAVAAGLNFLHGYSTGNHWDTGVVMAVVSIGGVSVHQLITARPSAARARIRNSAAVSDPAVQPEAVQPVPDAAPVVQPDPVQPPALDASSAAAASERTTPEPESVQPGAGEAPAEAKEKPERSAAVPASPKKDRARADARLHEFHTGRLPTVDELMKISEVSRGTAGTALQELRQQPAPLQLITEHRTHEATS</sequence>
<dbReference type="Proteomes" id="UP000285112">
    <property type="component" value="Unassembled WGS sequence"/>
</dbReference>
<evidence type="ECO:0000313" key="4">
    <source>
        <dbReference type="Proteomes" id="UP000285112"/>
    </source>
</evidence>
<keyword evidence="2" id="KW-1133">Transmembrane helix</keyword>
<evidence type="ECO:0000256" key="1">
    <source>
        <dbReference type="SAM" id="MobiDB-lite"/>
    </source>
</evidence>
<dbReference type="EMBL" id="QZFV01000010">
    <property type="protein sequence ID" value="RJQ92383.1"/>
    <property type="molecule type" value="Genomic_DNA"/>
</dbReference>
<dbReference type="OrthoDB" id="3573747at2"/>
<evidence type="ECO:0000313" key="3">
    <source>
        <dbReference type="EMBL" id="RJQ92383.1"/>
    </source>
</evidence>
<protein>
    <recommendedName>
        <fullName evidence="5">DUF2637 domain-containing protein</fullName>
    </recommendedName>
</protein>
<feature type="compositionally biased region" description="Low complexity" evidence="1">
    <location>
        <begin position="224"/>
        <end position="248"/>
    </location>
</feature>
<feature type="transmembrane region" description="Helical" evidence="2">
    <location>
        <begin position="175"/>
        <end position="194"/>
    </location>
</feature>
<organism evidence="3 4">
    <name type="scientific">Amycolatopsis panacis</name>
    <dbReference type="NCBI Taxonomy" id="2340917"/>
    <lineage>
        <taxon>Bacteria</taxon>
        <taxon>Bacillati</taxon>
        <taxon>Actinomycetota</taxon>
        <taxon>Actinomycetes</taxon>
        <taxon>Pseudonocardiales</taxon>
        <taxon>Pseudonocardiaceae</taxon>
        <taxon>Amycolatopsis</taxon>
    </lineage>
</organism>
<feature type="compositionally biased region" description="Basic and acidic residues" evidence="1">
    <location>
        <begin position="7"/>
        <end position="65"/>
    </location>
</feature>
<comment type="caution">
    <text evidence="3">The sequence shown here is derived from an EMBL/GenBank/DDBJ whole genome shotgun (WGS) entry which is preliminary data.</text>
</comment>
<accession>A0A419IBK1</accession>
<name>A0A419IBK1_9PSEU</name>
<feature type="region of interest" description="Disordered" evidence="1">
    <location>
        <begin position="320"/>
        <end position="346"/>
    </location>
</feature>
<feature type="transmembrane region" description="Helical" evidence="2">
    <location>
        <begin position="86"/>
        <end position="106"/>
    </location>
</feature>
<feature type="region of interest" description="Disordered" evidence="1">
    <location>
        <begin position="1"/>
        <end position="67"/>
    </location>
</feature>
<reference evidence="3 4" key="1">
    <citation type="submission" date="2018-09" db="EMBL/GenBank/DDBJ databases">
        <title>YIM PH 21725 draft genome.</title>
        <authorList>
            <person name="Miao C."/>
        </authorList>
    </citation>
    <scope>NUCLEOTIDE SEQUENCE [LARGE SCALE GENOMIC DNA]</scope>
    <source>
        <strain evidence="4">YIM PH21725</strain>
    </source>
</reference>
<keyword evidence="2" id="KW-0472">Membrane</keyword>
<proteinExistence type="predicted"/>
<feature type="transmembrane region" description="Helical" evidence="2">
    <location>
        <begin position="118"/>
        <end position="137"/>
    </location>
</feature>
<keyword evidence="2" id="KW-0812">Transmembrane</keyword>
<evidence type="ECO:0000256" key="2">
    <source>
        <dbReference type="SAM" id="Phobius"/>
    </source>
</evidence>